<protein>
    <submittedName>
        <fullName evidence="1">Uncharacterized protein</fullName>
    </submittedName>
</protein>
<reference evidence="1" key="1">
    <citation type="submission" date="2022-07" db="EMBL/GenBank/DDBJ databases">
        <title>Phylogenomic reconstructions and comparative analyses of Kickxellomycotina fungi.</title>
        <authorList>
            <person name="Reynolds N.K."/>
            <person name="Stajich J.E."/>
            <person name="Barry K."/>
            <person name="Grigoriev I.V."/>
            <person name="Crous P."/>
            <person name="Smith M.E."/>
        </authorList>
    </citation>
    <scope>NUCLEOTIDE SEQUENCE</scope>
    <source>
        <strain evidence="1">Benny 63K</strain>
    </source>
</reference>
<evidence type="ECO:0000313" key="2">
    <source>
        <dbReference type="Proteomes" id="UP001150581"/>
    </source>
</evidence>
<name>A0ACC1IR77_9FUNG</name>
<keyword evidence="2" id="KW-1185">Reference proteome</keyword>
<dbReference type="EMBL" id="JANBPG010000157">
    <property type="protein sequence ID" value="KAJ1899379.1"/>
    <property type="molecule type" value="Genomic_DNA"/>
</dbReference>
<organism evidence="1 2">
    <name type="scientific">Kickxella alabastrina</name>
    <dbReference type="NCBI Taxonomy" id="61397"/>
    <lineage>
        <taxon>Eukaryota</taxon>
        <taxon>Fungi</taxon>
        <taxon>Fungi incertae sedis</taxon>
        <taxon>Zoopagomycota</taxon>
        <taxon>Kickxellomycotina</taxon>
        <taxon>Kickxellomycetes</taxon>
        <taxon>Kickxellales</taxon>
        <taxon>Kickxellaceae</taxon>
        <taxon>Kickxella</taxon>
    </lineage>
</organism>
<dbReference type="Proteomes" id="UP001150581">
    <property type="component" value="Unassembled WGS sequence"/>
</dbReference>
<sequence>MKFAFTLSLAATMALMAAPHASAADSTPSTKGLQSTKCLTSSNNNSNTDLYPIKSEVKYATLFSIDYHNTYKVVNNLSTKDTYVLYQCGSDKPSVKDASAYIPIPVTSASAWATTAAIFLEALGVQDDIKNLGTAPSMVSACLQKLLETVIEPFNESNPTAVDQQEDTNAVVFSMPGGSDSNITNTAYSVEYLEPSVLGRSEWVKFFAAFFNAEERANTLFESIDSNYDCFSTKANKEYNDIRPVVAWTNYAAPSEYNDNKAYWQVSFADYKYDIVRDAGARMLNTTGSKSTIFSTAKAFLDALEEVDIVIDESFESYTYTELLKNYGILDPSKVDYSWVTTGRVFRPDRIQSTAGGLGWFEAPVAFADALLQDLIGVAHPKFVKDGYEPIWFRNLAKNEAVNVITAADCTDIYAQRKNPVSKCSSINFQAPNPSDSDYSGVEQNETQDLIYDISKSKVINDDDNEDNKSSSKSSGAISLKLNAFGSAVLASVAAMLGATAM</sequence>
<accession>A0ACC1IR77</accession>
<comment type="caution">
    <text evidence="1">The sequence shown here is derived from an EMBL/GenBank/DDBJ whole genome shotgun (WGS) entry which is preliminary data.</text>
</comment>
<evidence type="ECO:0000313" key="1">
    <source>
        <dbReference type="EMBL" id="KAJ1899379.1"/>
    </source>
</evidence>
<gene>
    <name evidence="1" type="ORF">LPJ66_002144</name>
</gene>
<proteinExistence type="predicted"/>